<reference evidence="7" key="1">
    <citation type="journal article" date="2020" name="mSystems">
        <title>Genome- and Community-Level Interaction Insights into Carbon Utilization and Element Cycling Functions of Hydrothermarchaeota in Hydrothermal Sediment.</title>
        <authorList>
            <person name="Zhou Z."/>
            <person name="Liu Y."/>
            <person name="Xu W."/>
            <person name="Pan J."/>
            <person name="Luo Z.H."/>
            <person name="Li M."/>
        </authorList>
    </citation>
    <scope>NUCLEOTIDE SEQUENCE [LARGE SCALE GENOMIC DNA]</scope>
    <source>
        <strain evidence="7">HyVt-76</strain>
    </source>
</reference>
<dbReference type="Gene3D" id="3.10.20.30">
    <property type="match status" value="1"/>
</dbReference>
<dbReference type="InterPro" id="IPR036884">
    <property type="entry name" value="2Fe-2S-bd_dom_sf"/>
</dbReference>
<evidence type="ECO:0000256" key="5">
    <source>
        <dbReference type="ARBA" id="ARBA00023014"/>
    </source>
</evidence>
<organism evidence="7">
    <name type="scientific">Caldithrix abyssi</name>
    <dbReference type="NCBI Taxonomy" id="187145"/>
    <lineage>
        <taxon>Bacteria</taxon>
        <taxon>Pseudomonadati</taxon>
        <taxon>Calditrichota</taxon>
        <taxon>Calditrichia</taxon>
        <taxon>Calditrichales</taxon>
        <taxon>Calditrichaceae</taxon>
        <taxon>Caldithrix</taxon>
    </lineage>
</organism>
<evidence type="ECO:0000313" key="7">
    <source>
        <dbReference type="EMBL" id="HHE56065.1"/>
    </source>
</evidence>
<evidence type="ECO:0000256" key="3">
    <source>
        <dbReference type="ARBA" id="ARBA00023002"/>
    </source>
</evidence>
<dbReference type="InterPro" id="IPR001041">
    <property type="entry name" value="2Fe-2S_ferredoxin-type"/>
</dbReference>
<evidence type="ECO:0000256" key="1">
    <source>
        <dbReference type="ARBA" id="ARBA00022714"/>
    </source>
</evidence>
<dbReference type="PROSITE" id="PS00197">
    <property type="entry name" value="2FE2S_FER_1"/>
    <property type="match status" value="1"/>
</dbReference>
<dbReference type="Proteomes" id="UP000886111">
    <property type="component" value="Unassembled WGS sequence"/>
</dbReference>
<keyword evidence="2" id="KW-0479">Metal-binding</keyword>
<dbReference type="GO" id="GO:0046872">
    <property type="term" value="F:metal ion binding"/>
    <property type="evidence" value="ECO:0007669"/>
    <property type="project" value="UniProtKB-KW"/>
</dbReference>
<protein>
    <submittedName>
        <fullName evidence="7">(2Fe-2S)-binding protein</fullName>
    </submittedName>
</protein>
<dbReference type="EMBL" id="DRTD01000737">
    <property type="protein sequence ID" value="HHE56065.1"/>
    <property type="molecule type" value="Genomic_DNA"/>
</dbReference>
<comment type="caution">
    <text evidence="7">The sequence shown here is derived from an EMBL/GenBank/DDBJ whole genome shotgun (WGS) entry which is preliminary data.</text>
</comment>
<evidence type="ECO:0000256" key="4">
    <source>
        <dbReference type="ARBA" id="ARBA00023004"/>
    </source>
</evidence>
<accession>A0A7V5LKK1</accession>
<dbReference type="InterPro" id="IPR006058">
    <property type="entry name" value="2Fe2S_fd_BS"/>
</dbReference>
<dbReference type="SUPFAM" id="SSF54292">
    <property type="entry name" value="2Fe-2S ferredoxin-like"/>
    <property type="match status" value="1"/>
</dbReference>
<evidence type="ECO:0000259" key="6">
    <source>
        <dbReference type="PROSITE" id="PS51085"/>
    </source>
</evidence>
<dbReference type="Pfam" id="PF01799">
    <property type="entry name" value="Fer2_2"/>
    <property type="match status" value="1"/>
</dbReference>
<dbReference type="InterPro" id="IPR002888">
    <property type="entry name" value="2Fe-2S-bd"/>
</dbReference>
<dbReference type="PANTHER" id="PTHR44379">
    <property type="entry name" value="OXIDOREDUCTASE WITH IRON-SULFUR SUBUNIT"/>
    <property type="match status" value="1"/>
</dbReference>
<dbReference type="AlphaFoldDB" id="A0A7V5LKK1"/>
<dbReference type="FunFam" id="3.10.20.30:FF:000020">
    <property type="entry name" value="Xanthine dehydrogenase iron-sulfur subunit"/>
    <property type="match status" value="1"/>
</dbReference>
<keyword evidence="1" id="KW-0001">2Fe-2S</keyword>
<dbReference type="GO" id="GO:0016491">
    <property type="term" value="F:oxidoreductase activity"/>
    <property type="evidence" value="ECO:0007669"/>
    <property type="project" value="UniProtKB-KW"/>
</dbReference>
<dbReference type="FunFam" id="1.10.150.120:FF:000003">
    <property type="entry name" value="Carbon monoxide dehydrogenase, small subunit"/>
    <property type="match status" value="1"/>
</dbReference>
<dbReference type="InterPro" id="IPR051452">
    <property type="entry name" value="Diverse_Oxidoreductases"/>
</dbReference>
<dbReference type="SUPFAM" id="SSF47741">
    <property type="entry name" value="CO dehydrogenase ISP C-domain like"/>
    <property type="match status" value="1"/>
</dbReference>
<feature type="domain" description="2Fe-2S ferredoxin-type" evidence="6">
    <location>
        <begin position="4"/>
        <end position="80"/>
    </location>
</feature>
<dbReference type="InterPro" id="IPR012675">
    <property type="entry name" value="Beta-grasp_dom_sf"/>
</dbReference>
<dbReference type="PANTHER" id="PTHR44379:SF5">
    <property type="entry name" value="OXIDOREDUCTASE WITH IRON-SULFUR SUBUNIT"/>
    <property type="match status" value="1"/>
</dbReference>
<dbReference type="PROSITE" id="PS51085">
    <property type="entry name" value="2FE2S_FER_2"/>
    <property type="match status" value="1"/>
</dbReference>
<dbReference type="Gene3D" id="1.10.150.120">
    <property type="entry name" value="[2Fe-2S]-binding domain"/>
    <property type="match status" value="1"/>
</dbReference>
<keyword evidence="4" id="KW-0408">Iron</keyword>
<name>A0A7V5LKK1_CALAY</name>
<keyword evidence="3" id="KW-0560">Oxidoreductase</keyword>
<keyword evidence="5" id="KW-0411">Iron-sulfur</keyword>
<dbReference type="GO" id="GO:0051537">
    <property type="term" value="F:2 iron, 2 sulfur cluster binding"/>
    <property type="evidence" value="ECO:0007669"/>
    <property type="project" value="UniProtKB-KW"/>
</dbReference>
<sequence>MKEISVQFKINGQQVKLKTRANRRLLDVLREDLGLTGAKEGCSVGECGACTVVLNGQAVHSCLILIGQADGAEITTVEGLAKGQELHPLQKNFLEHGAVQCGFCIPGMLMSSYALLQENPKPDEETIKETIAGNLCRCTGYKQIIEAVEVTAQELNEEK</sequence>
<gene>
    <name evidence="7" type="ORF">ENL21_09800</name>
</gene>
<proteinExistence type="predicted"/>
<dbReference type="Pfam" id="PF00111">
    <property type="entry name" value="Fer2"/>
    <property type="match status" value="1"/>
</dbReference>
<evidence type="ECO:0000256" key="2">
    <source>
        <dbReference type="ARBA" id="ARBA00022723"/>
    </source>
</evidence>
<dbReference type="InterPro" id="IPR036010">
    <property type="entry name" value="2Fe-2S_ferredoxin-like_sf"/>
</dbReference>